<dbReference type="Proteomes" id="UP001138997">
    <property type="component" value="Unassembled WGS sequence"/>
</dbReference>
<keyword evidence="1" id="KW-0175">Coiled coil</keyword>
<accession>A0A9X1N6S1</accession>
<protein>
    <submittedName>
        <fullName evidence="2">Uncharacterized protein</fullName>
    </submittedName>
</protein>
<dbReference type="RefSeq" id="WP_231438309.1">
    <property type="nucleotide sequence ID" value="NZ_JAJOMB010000001.1"/>
</dbReference>
<proteinExistence type="predicted"/>
<dbReference type="AlphaFoldDB" id="A0A9X1N6S1"/>
<dbReference type="Gene3D" id="1.10.287.1490">
    <property type="match status" value="1"/>
</dbReference>
<evidence type="ECO:0000313" key="2">
    <source>
        <dbReference type="EMBL" id="MCD5309382.1"/>
    </source>
</evidence>
<evidence type="ECO:0000256" key="1">
    <source>
        <dbReference type="SAM" id="Coils"/>
    </source>
</evidence>
<evidence type="ECO:0000313" key="3">
    <source>
        <dbReference type="Proteomes" id="UP001138997"/>
    </source>
</evidence>
<reference evidence="2" key="1">
    <citation type="submission" date="2021-11" db="EMBL/GenBank/DDBJ databases">
        <title>Streptomyces corallinus and Kineosporia corallina sp. nov., two new coral-derived marine actinobacteria.</title>
        <authorList>
            <person name="Buangrab K."/>
            <person name="Sutthacheep M."/>
            <person name="Yeemin T."/>
            <person name="Harunari E."/>
            <person name="Igarashi Y."/>
            <person name="Sripreechasak P."/>
            <person name="Kanchanasin P."/>
            <person name="Tanasupawat S."/>
            <person name="Phongsopitanun W."/>
        </authorList>
    </citation>
    <scope>NUCLEOTIDE SEQUENCE</scope>
    <source>
        <strain evidence="2">JCM 31032</strain>
    </source>
</reference>
<dbReference type="EMBL" id="JAJOMB010000001">
    <property type="protein sequence ID" value="MCD5309382.1"/>
    <property type="molecule type" value="Genomic_DNA"/>
</dbReference>
<keyword evidence="3" id="KW-1185">Reference proteome</keyword>
<organism evidence="2 3">
    <name type="scientific">Kineosporia babensis</name>
    <dbReference type="NCBI Taxonomy" id="499548"/>
    <lineage>
        <taxon>Bacteria</taxon>
        <taxon>Bacillati</taxon>
        <taxon>Actinomycetota</taxon>
        <taxon>Actinomycetes</taxon>
        <taxon>Kineosporiales</taxon>
        <taxon>Kineosporiaceae</taxon>
        <taxon>Kineosporia</taxon>
    </lineage>
</organism>
<feature type="coiled-coil region" evidence="1">
    <location>
        <begin position="169"/>
        <end position="203"/>
    </location>
</feature>
<sequence>MPEISSAVHLPEENTSWSCPTCKGPVATTWLFCQSCGTDFRVSRPNQLAAPIPLQPTAAVVSPPLLPTQPVPTAPAAQTSVGLLERLRDRLPEAPRGPHLSANASTWVKAFSGLLALLLIGAALTVHLQTRADLHRTERTLADTKDQLSGVQTDLAASRATLVGTKGDLENKSAELDETQGSLDDANDKLNLQTDQIEDLRECLGGVQTAFSYFLDYYYDSALSRLYAVQASCDRAYALF</sequence>
<comment type="caution">
    <text evidence="2">The sequence shown here is derived from an EMBL/GenBank/DDBJ whole genome shotgun (WGS) entry which is preliminary data.</text>
</comment>
<name>A0A9X1N6S1_9ACTN</name>
<gene>
    <name evidence="2" type="ORF">LR394_00615</name>
</gene>